<dbReference type="AlphaFoldDB" id="A0A5J4W6H3"/>
<evidence type="ECO:0000313" key="3">
    <source>
        <dbReference type="Proteomes" id="UP000324800"/>
    </source>
</evidence>
<comment type="caution">
    <text evidence="2">The sequence shown here is derived from an EMBL/GenBank/DDBJ whole genome shotgun (WGS) entry which is preliminary data.</text>
</comment>
<dbReference type="EMBL" id="SNRW01003258">
    <property type="protein sequence ID" value="KAA6390325.1"/>
    <property type="molecule type" value="Genomic_DNA"/>
</dbReference>
<organism evidence="2 3">
    <name type="scientific">Streblomastix strix</name>
    <dbReference type="NCBI Taxonomy" id="222440"/>
    <lineage>
        <taxon>Eukaryota</taxon>
        <taxon>Metamonada</taxon>
        <taxon>Preaxostyla</taxon>
        <taxon>Oxymonadida</taxon>
        <taxon>Streblomastigidae</taxon>
        <taxon>Streblomastix</taxon>
    </lineage>
</organism>
<gene>
    <name evidence="2" type="ORF">EZS28_014149</name>
</gene>
<proteinExistence type="predicted"/>
<accession>A0A5J4W6H3</accession>
<feature type="compositionally biased region" description="Polar residues" evidence="1">
    <location>
        <begin position="94"/>
        <end position="116"/>
    </location>
</feature>
<name>A0A5J4W6H3_9EUKA</name>
<sequence>MGDYAYSAEDLLVWIYQDNWIETDQLVPDQVTPASDNTPSVDSGQGVAGIQTDYARGDHQHPLQVSTVLPSKDTATGEVGEATTYTRSDHTHHVNLSSDTPLKDTGTGTAGTSSVYSSATHQHPLNVDPSSVNVPLVNATAAANGTSDYYSRNDHVHPQQLNYDGNITATKFIKTGGTANDVLLADGSTKQSSIASKTFTVIDAEQYQPQGQGLDRYNLINIGLMAKVQIKHGYYILMMEQIDMENYEVGAFQGNITNILTTDGQTQLPEDYSVIQQLFPNQFNTVMQINPIINGTFNEGIRISRNPANLWSNIQFGADPNSDTGYIDNQWLIGSTGNNTVNPLGFIIVKAGQEGQSSGLQINQYGNVLYFYGQFTSGNIQVNPNGEAYNEGIRISRSTVSNYSGLYLGCDPNQTQGQVQYQWSILNTPEGELRIGVGDQLVQENRGLKISADGNTLTFNGRVI</sequence>
<evidence type="ECO:0000313" key="2">
    <source>
        <dbReference type="EMBL" id="KAA6390325.1"/>
    </source>
</evidence>
<dbReference type="Proteomes" id="UP000324800">
    <property type="component" value="Unassembled WGS sequence"/>
</dbReference>
<protein>
    <submittedName>
        <fullName evidence="2">Uncharacterized protein</fullName>
    </submittedName>
</protein>
<reference evidence="2 3" key="1">
    <citation type="submission" date="2019-03" db="EMBL/GenBank/DDBJ databases">
        <title>Single cell metagenomics reveals metabolic interactions within the superorganism composed of flagellate Streblomastix strix and complex community of Bacteroidetes bacteria on its surface.</title>
        <authorList>
            <person name="Treitli S.C."/>
            <person name="Kolisko M."/>
            <person name="Husnik F."/>
            <person name="Keeling P."/>
            <person name="Hampl V."/>
        </authorList>
    </citation>
    <scope>NUCLEOTIDE SEQUENCE [LARGE SCALE GENOMIC DNA]</scope>
    <source>
        <strain evidence="2">ST1C</strain>
    </source>
</reference>
<feature type="region of interest" description="Disordered" evidence="1">
    <location>
        <begin position="83"/>
        <end position="116"/>
    </location>
</feature>
<evidence type="ECO:0000256" key="1">
    <source>
        <dbReference type="SAM" id="MobiDB-lite"/>
    </source>
</evidence>